<keyword evidence="4" id="KW-1185">Reference proteome</keyword>
<dbReference type="Proteomes" id="UP000321577">
    <property type="component" value="Unassembled WGS sequence"/>
</dbReference>
<dbReference type="AlphaFoldDB" id="A0A512MBK3"/>
<evidence type="ECO:0000259" key="2">
    <source>
        <dbReference type="Pfam" id="PF00801"/>
    </source>
</evidence>
<dbReference type="InterPro" id="IPR000601">
    <property type="entry name" value="PKD_dom"/>
</dbReference>
<dbReference type="EMBL" id="BKAG01000025">
    <property type="protein sequence ID" value="GEP44109.1"/>
    <property type="molecule type" value="Genomic_DNA"/>
</dbReference>
<dbReference type="OrthoDB" id="200392at2"/>
<dbReference type="InterPro" id="IPR013783">
    <property type="entry name" value="Ig-like_fold"/>
</dbReference>
<dbReference type="Gene3D" id="2.60.40.10">
    <property type="entry name" value="Immunoglobulins"/>
    <property type="match status" value="3"/>
</dbReference>
<evidence type="ECO:0000256" key="1">
    <source>
        <dbReference type="SAM" id="MobiDB-lite"/>
    </source>
</evidence>
<evidence type="ECO:0000313" key="3">
    <source>
        <dbReference type="EMBL" id="GEP44109.1"/>
    </source>
</evidence>
<protein>
    <recommendedName>
        <fullName evidence="2">PKD domain-containing protein</fullName>
    </recommendedName>
</protein>
<proteinExistence type="predicted"/>
<dbReference type="RefSeq" id="WP_146851705.1">
    <property type="nucleotide sequence ID" value="NZ_BKAG01000025.1"/>
</dbReference>
<accession>A0A512MBK3</accession>
<dbReference type="Pfam" id="PF00801">
    <property type="entry name" value="PKD"/>
    <property type="match status" value="1"/>
</dbReference>
<reference evidence="3 4" key="1">
    <citation type="submission" date="2019-07" db="EMBL/GenBank/DDBJ databases">
        <title>Whole genome shotgun sequence of Brevifollis gellanilyticus NBRC 108608.</title>
        <authorList>
            <person name="Hosoyama A."/>
            <person name="Uohara A."/>
            <person name="Ohji S."/>
            <person name="Ichikawa N."/>
        </authorList>
    </citation>
    <scope>NUCLEOTIDE SEQUENCE [LARGE SCALE GENOMIC DNA]</scope>
    <source>
        <strain evidence="3 4">NBRC 108608</strain>
    </source>
</reference>
<feature type="domain" description="PKD" evidence="2">
    <location>
        <begin position="234"/>
        <end position="304"/>
    </location>
</feature>
<sequence>MPRFRSTSSSLFALALLLALVIAGGFVGFHSGGRSVAPAHHGETAAGSSTASSTTSGPHGLATLEESLRRFLAGEEDALNGFLPKGVSDVSGMGGRGLNRQVRSHGLWFPVFDLSKVTSTEVFDPTAVSLNSVPLMITNPQPDPGMIHQTMTHRFSAVGGTAPYRWSMQIQGEAPGFSLNDTTGDLSGLSDTELSVPLSIYVTDSAGHTASATATLAVASAKALTLLTADLPGGTLGQPYTFSLSAEGGAQPYTWRLETQSAGWLCDPATGALSATFTEPGDHNLTITLSDLESSVQKSFHVRVTEGLEITTESPLPPAAPGAGYSGRFEAMGGTPPYQWTVAAGQIPAWCPLLPDGSMGGAVPASEAFYEFTILVTDSAGLTFKKPFELSVSQGLLAIPSLNKAGLAWQFTSMSRTLGSGITGVSLTRNGAEIYRGTASNIVDRNLATGAVYNYELTAFTTDGRARPYASTLVKILPISRQRGQAGVSGDPFADRVQSFTPLSANGYGASKVPDNVTGPPDGANTFSPVYLPQHVASLHASSSGGGSIVLEFTDNIVESGPGQDFTVFENVLFQGNDPNRRFMEPAIVEVALFENQWQRFPCFVSPPATGEIDFKKPAYYARGFAGVNATTGEDPTNPARSGGDSFDLADAGAQQLQWIRFIRIRSTGDNVMTDSAGTPVRHTSENTALSGTASSGFDLDGVSAVNY</sequence>
<name>A0A512MBK3_9BACT</name>
<organism evidence="3 4">
    <name type="scientific">Brevifollis gellanilyticus</name>
    <dbReference type="NCBI Taxonomy" id="748831"/>
    <lineage>
        <taxon>Bacteria</taxon>
        <taxon>Pseudomonadati</taxon>
        <taxon>Verrucomicrobiota</taxon>
        <taxon>Verrucomicrobiia</taxon>
        <taxon>Verrucomicrobiales</taxon>
        <taxon>Verrucomicrobiaceae</taxon>
    </lineage>
</organism>
<feature type="region of interest" description="Disordered" evidence="1">
    <location>
        <begin position="39"/>
        <end position="60"/>
    </location>
</feature>
<evidence type="ECO:0000313" key="4">
    <source>
        <dbReference type="Proteomes" id="UP000321577"/>
    </source>
</evidence>
<feature type="compositionally biased region" description="Low complexity" evidence="1">
    <location>
        <begin position="44"/>
        <end position="57"/>
    </location>
</feature>
<comment type="caution">
    <text evidence="3">The sequence shown here is derived from an EMBL/GenBank/DDBJ whole genome shotgun (WGS) entry which is preliminary data.</text>
</comment>
<gene>
    <name evidence="3" type="ORF">BGE01nite_34000</name>
</gene>